<protein>
    <recommendedName>
        <fullName evidence="4">Secreted protein</fullName>
    </recommendedName>
</protein>
<feature type="chain" id="PRO_5022932136" description="Secreted protein" evidence="1">
    <location>
        <begin position="17"/>
        <end position="131"/>
    </location>
</feature>
<dbReference type="AlphaFoldDB" id="A0A5C3MNH0"/>
<dbReference type="Proteomes" id="UP000305948">
    <property type="component" value="Unassembled WGS sequence"/>
</dbReference>
<proteinExistence type="predicted"/>
<gene>
    <name evidence="2" type="ORF">OE88DRAFT_864650</name>
</gene>
<evidence type="ECO:0000313" key="3">
    <source>
        <dbReference type="Proteomes" id="UP000305948"/>
    </source>
</evidence>
<keyword evidence="3" id="KW-1185">Reference proteome</keyword>
<reference evidence="2 3" key="1">
    <citation type="journal article" date="2019" name="Nat. Ecol. Evol.">
        <title>Megaphylogeny resolves global patterns of mushroom evolution.</title>
        <authorList>
            <person name="Varga T."/>
            <person name="Krizsan K."/>
            <person name="Foldi C."/>
            <person name="Dima B."/>
            <person name="Sanchez-Garcia M."/>
            <person name="Sanchez-Ramirez S."/>
            <person name="Szollosi G.J."/>
            <person name="Szarkandi J.G."/>
            <person name="Papp V."/>
            <person name="Albert L."/>
            <person name="Andreopoulos W."/>
            <person name="Angelini C."/>
            <person name="Antonin V."/>
            <person name="Barry K.W."/>
            <person name="Bougher N.L."/>
            <person name="Buchanan P."/>
            <person name="Buyck B."/>
            <person name="Bense V."/>
            <person name="Catcheside P."/>
            <person name="Chovatia M."/>
            <person name="Cooper J."/>
            <person name="Damon W."/>
            <person name="Desjardin D."/>
            <person name="Finy P."/>
            <person name="Geml J."/>
            <person name="Haridas S."/>
            <person name="Hughes K."/>
            <person name="Justo A."/>
            <person name="Karasinski D."/>
            <person name="Kautmanova I."/>
            <person name="Kiss B."/>
            <person name="Kocsube S."/>
            <person name="Kotiranta H."/>
            <person name="LaButti K.M."/>
            <person name="Lechner B.E."/>
            <person name="Liimatainen K."/>
            <person name="Lipzen A."/>
            <person name="Lukacs Z."/>
            <person name="Mihaltcheva S."/>
            <person name="Morgado L.N."/>
            <person name="Niskanen T."/>
            <person name="Noordeloos M.E."/>
            <person name="Ohm R.A."/>
            <person name="Ortiz-Santana B."/>
            <person name="Ovrebo C."/>
            <person name="Racz N."/>
            <person name="Riley R."/>
            <person name="Savchenko A."/>
            <person name="Shiryaev A."/>
            <person name="Soop K."/>
            <person name="Spirin V."/>
            <person name="Szebenyi C."/>
            <person name="Tomsovsky M."/>
            <person name="Tulloss R.E."/>
            <person name="Uehling J."/>
            <person name="Grigoriev I.V."/>
            <person name="Vagvolgyi C."/>
            <person name="Papp T."/>
            <person name="Martin F.M."/>
            <person name="Miettinen O."/>
            <person name="Hibbett D.S."/>
            <person name="Nagy L.G."/>
        </authorList>
    </citation>
    <scope>NUCLEOTIDE SEQUENCE [LARGE SCALE GENOMIC DNA]</scope>
    <source>
        <strain evidence="2 3">OMC1185</strain>
    </source>
</reference>
<name>A0A5C3MNH0_9AGAM</name>
<feature type="signal peptide" evidence="1">
    <location>
        <begin position="1"/>
        <end position="16"/>
    </location>
</feature>
<evidence type="ECO:0000256" key="1">
    <source>
        <dbReference type="SAM" id="SignalP"/>
    </source>
</evidence>
<dbReference type="EMBL" id="ML213527">
    <property type="protein sequence ID" value="TFK46824.1"/>
    <property type="molecule type" value="Genomic_DNA"/>
</dbReference>
<evidence type="ECO:0000313" key="2">
    <source>
        <dbReference type="EMBL" id="TFK46824.1"/>
    </source>
</evidence>
<sequence length="131" mass="14433">MIRGTICMHLISLVRSWMAGESSSVLRADSSNFSGSPGRGCPSINGPWKILSYFESIAAAKGGRSWAALPVRICGRFATLRGGPVDWLPGLLVESILMNAIEIRVRRVRFGLCKASGQACSKFRYRNWMPR</sequence>
<evidence type="ECO:0008006" key="4">
    <source>
        <dbReference type="Google" id="ProtNLM"/>
    </source>
</evidence>
<accession>A0A5C3MNH0</accession>
<organism evidence="2 3">
    <name type="scientific">Heliocybe sulcata</name>
    <dbReference type="NCBI Taxonomy" id="5364"/>
    <lineage>
        <taxon>Eukaryota</taxon>
        <taxon>Fungi</taxon>
        <taxon>Dikarya</taxon>
        <taxon>Basidiomycota</taxon>
        <taxon>Agaricomycotina</taxon>
        <taxon>Agaricomycetes</taxon>
        <taxon>Gloeophyllales</taxon>
        <taxon>Gloeophyllaceae</taxon>
        <taxon>Heliocybe</taxon>
    </lineage>
</organism>
<keyword evidence="1" id="KW-0732">Signal</keyword>